<dbReference type="EMBL" id="MK072245">
    <property type="protein sequence ID" value="AYV80588.1"/>
    <property type="molecule type" value="Genomic_DNA"/>
</dbReference>
<evidence type="ECO:0000256" key="3">
    <source>
        <dbReference type="SAM" id="MobiDB-lite"/>
    </source>
</evidence>
<dbReference type="Pfam" id="PF05920">
    <property type="entry name" value="Homeobox_KN"/>
    <property type="match status" value="1"/>
</dbReference>
<dbReference type="SMART" id="SM00389">
    <property type="entry name" value="HOX"/>
    <property type="match status" value="1"/>
</dbReference>
<evidence type="ECO:0000313" key="5">
    <source>
        <dbReference type="EMBL" id="AYV80588.1"/>
    </source>
</evidence>
<feature type="region of interest" description="Disordered" evidence="3">
    <location>
        <begin position="74"/>
        <end position="100"/>
    </location>
</feature>
<feature type="compositionally biased region" description="Acidic residues" evidence="3">
    <location>
        <begin position="1"/>
        <end position="11"/>
    </location>
</feature>
<dbReference type="PROSITE" id="PS50071">
    <property type="entry name" value="HOMEOBOX_2"/>
    <property type="match status" value="1"/>
</dbReference>
<gene>
    <name evidence="5" type="ORF">Harvfovirus3_33</name>
</gene>
<reference evidence="5" key="1">
    <citation type="submission" date="2018-10" db="EMBL/GenBank/DDBJ databases">
        <title>Hidden diversity of soil giant viruses.</title>
        <authorList>
            <person name="Schulz F."/>
            <person name="Alteio L."/>
            <person name="Goudeau D."/>
            <person name="Ryan E.M."/>
            <person name="Malmstrom R.R."/>
            <person name="Blanchard J."/>
            <person name="Woyke T."/>
        </authorList>
    </citation>
    <scope>NUCLEOTIDE SEQUENCE</scope>
    <source>
        <strain evidence="5">HAV1</strain>
    </source>
</reference>
<dbReference type="GO" id="GO:0006355">
    <property type="term" value="P:regulation of DNA-templated transcription"/>
    <property type="evidence" value="ECO:0007669"/>
    <property type="project" value="InterPro"/>
</dbReference>
<feature type="region of interest" description="Disordered" evidence="3">
    <location>
        <begin position="1"/>
        <end position="20"/>
    </location>
</feature>
<organism evidence="5">
    <name type="scientific">Harvfovirus sp</name>
    <dbReference type="NCBI Taxonomy" id="2487768"/>
    <lineage>
        <taxon>Viruses</taxon>
        <taxon>Varidnaviria</taxon>
        <taxon>Bamfordvirae</taxon>
        <taxon>Nucleocytoviricota</taxon>
        <taxon>Megaviricetes</taxon>
        <taxon>Imitervirales</taxon>
        <taxon>Mimiviridae</taxon>
        <taxon>Klosneuvirinae</taxon>
    </lineage>
</organism>
<evidence type="ECO:0000256" key="2">
    <source>
        <dbReference type="ARBA" id="ARBA00023155"/>
    </source>
</evidence>
<dbReference type="GO" id="GO:0003677">
    <property type="term" value="F:DNA binding"/>
    <property type="evidence" value="ECO:0007669"/>
    <property type="project" value="UniProtKB-KW"/>
</dbReference>
<dbReference type="InterPro" id="IPR009057">
    <property type="entry name" value="Homeodomain-like_sf"/>
</dbReference>
<dbReference type="InterPro" id="IPR001356">
    <property type="entry name" value="HD"/>
</dbReference>
<protein>
    <recommendedName>
        <fullName evidence="4">Homeobox domain-containing protein</fullName>
    </recommendedName>
</protein>
<name>A0A3G5A082_9VIRU</name>
<proteinExistence type="predicted"/>
<dbReference type="CDD" id="cd00086">
    <property type="entry name" value="homeodomain"/>
    <property type="match status" value="1"/>
</dbReference>
<keyword evidence="2" id="KW-0371">Homeobox</keyword>
<feature type="domain" description="Homeobox" evidence="4">
    <location>
        <begin position="9"/>
        <end position="72"/>
    </location>
</feature>
<sequence>MASVDDENSDDDTGRQAFNKRQVDIMRNWSNINFRDPYPTRKEKERMAAETKLTYRQVENWFSNWRMRVWLPNSKRQKSSTMDEEVKEPPSSHTEVAISPVVSTPVTPGLLRCRLSDFREAI</sequence>
<dbReference type="SUPFAM" id="SSF46689">
    <property type="entry name" value="Homeodomain-like"/>
    <property type="match status" value="1"/>
</dbReference>
<dbReference type="PANTHER" id="PTHR11850">
    <property type="entry name" value="HOMEOBOX PROTEIN TRANSCRIPTION FACTORS"/>
    <property type="match status" value="1"/>
</dbReference>
<dbReference type="InterPro" id="IPR008422">
    <property type="entry name" value="KN_HD"/>
</dbReference>
<keyword evidence="1" id="KW-0238">DNA-binding</keyword>
<dbReference type="Gene3D" id="1.10.10.60">
    <property type="entry name" value="Homeodomain-like"/>
    <property type="match status" value="1"/>
</dbReference>
<accession>A0A3G5A082</accession>
<evidence type="ECO:0000259" key="4">
    <source>
        <dbReference type="PROSITE" id="PS50071"/>
    </source>
</evidence>
<dbReference type="InterPro" id="IPR050224">
    <property type="entry name" value="TALE_homeobox"/>
</dbReference>
<evidence type="ECO:0000256" key="1">
    <source>
        <dbReference type="ARBA" id="ARBA00023125"/>
    </source>
</evidence>